<evidence type="ECO:0000313" key="1">
    <source>
        <dbReference type="EMBL" id="AGC71754.1"/>
    </source>
</evidence>
<protein>
    <submittedName>
        <fullName evidence="1">Putative tetratricopeptide repeat family protein</fullName>
    </submittedName>
</protein>
<dbReference type="EMBL" id="JX649881">
    <property type="protein sequence ID" value="AGC71754.1"/>
    <property type="molecule type" value="Genomic_DNA"/>
</dbReference>
<organism evidence="1">
    <name type="scientific">uncultured bacterium A1Q1_fos_504</name>
    <dbReference type="NCBI Taxonomy" id="1256580"/>
    <lineage>
        <taxon>Bacteria</taxon>
        <taxon>environmental samples</taxon>
    </lineage>
</organism>
<reference evidence="1" key="1">
    <citation type="submission" date="2012-09" db="EMBL/GenBank/DDBJ databases">
        <title>Metagenomic Characterization of a Microbial Community in Wastewater Detects High Levels of Antibiotic Resistance.</title>
        <authorList>
            <person name="Abrams M."/>
            <person name="Caldwell A."/>
            <person name="Vandaei E."/>
            <person name="Lee W."/>
            <person name="Perrott J."/>
            <person name="Khan S.Y."/>
            <person name="Ta J."/>
            <person name="Romero D."/>
            <person name="Nguyen V."/>
            <person name="Pourmand N."/>
            <person name="Ouverney C.C."/>
        </authorList>
    </citation>
    <scope>NUCLEOTIDE SEQUENCE</scope>
</reference>
<dbReference type="InterPro" id="IPR011990">
    <property type="entry name" value="TPR-like_helical_dom_sf"/>
</dbReference>
<name>L7VW34_9BACT</name>
<proteinExistence type="predicted"/>
<dbReference type="AlphaFoldDB" id="L7VW34"/>
<dbReference type="Gene3D" id="1.25.40.10">
    <property type="entry name" value="Tetratricopeptide repeat domain"/>
    <property type="match status" value="1"/>
</dbReference>
<sequence>MATKKGGWAAFPHDNSAFVYDGAALKKNWARLHKGDAEPFPTDKAVEEAWRLYHAGDFQGAYEAGLAAGLDGYNAANKAACIYNNYLETSDAKKQKAYEEIAARCEELQAAQKKNANAYYLAAYALGRYGQLIGVAKALTQGIGGKVRTALETAIKLDPKHADAHIALGTFNAEVIEKVGSMIGKMTYGVSKEAAVENYEKALKLNPDSAIARTEMADGLYKLFGDKKMKDVEALYAEAAASEPKDAMECLDVEAAKAEME</sequence>
<dbReference type="SUPFAM" id="SSF48452">
    <property type="entry name" value="TPR-like"/>
    <property type="match status" value="1"/>
</dbReference>
<accession>L7VW34</accession>